<reference evidence="1" key="2">
    <citation type="journal article" date="2015" name="Data Brief">
        <title>Shoot transcriptome of the giant reed, Arundo donax.</title>
        <authorList>
            <person name="Barrero R.A."/>
            <person name="Guerrero F.D."/>
            <person name="Moolhuijzen P."/>
            <person name="Goolsby J.A."/>
            <person name="Tidwell J."/>
            <person name="Bellgard S.E."/>
            <person name="Bellgard M.I."/>
        </authorList>
    </citation>
    <scope>NUCLEOTIDE SEQUENCE</scope>
    <source>
        <tissue evidence="1">Shoot tissue taken approximately 20 cm above the soil surface</tissue>
    </source>
</reference>
<protein>
    <submittedName>
        <fullName evidence="1">Uncharacterized protein</fullName>
    </submittedName>
</protein>
<dbReference type="EMBL" id="GBRH01226620">
    <property type="protein sequence ID" value="JAD71275.1"/>
    <property type="molecule type" value="Transcribed_RNA"/>
</dbReference>
<dbReference type="AlphaFoldDB" id="A0A0A9CD05"/>
<reference evidence="1" key="1">
    <citation type="submission" date="2014-09" db="EMBL/GenBank/DDBJ databases">
        <authorList>
            <person name="Magalhaes I.L.F."/>
            <person name="Oliveira U."/>
            <person name="Santos F.R."/>
            <person name="Vidigal T.H.D.A."/>
            <person name="Brescovit A.D."/>
            <person name="Santos A.J."/>
        </authorList>
    </citation>
    <scope>NUCLEOTIDE SEQUENCE</scope>
    <source>
        <tissue evidence="1">Shoot tissue taken approximately 20 cm above the soil surface</tissue>
    </source>
</reference>
<name>A0A0A9CD05_ARUDO</name>
<evidence type="ECO:0000313" key="1">
    <source>
        <dbReference type="EMBL" id="JAD71275.1"/>
    </source>
</evidence>
<organism evidence="1">
    <name type="scientific">Arundo donax</name>
    <name type="common">Giant reed</name>
    <name type="synonym">Donax arundinaceus</name>
    <dbReference type="NCBI Taxonomy" id="35708"/>
    <lineage>
        <taxon>Eukaryota</taxon>
        <taxon>Viridiplantae</taxon>
        <taxon>Streptophyta</taxon>
        <taxon>Embryophyta</taxon>
        <taxon>Tracheophyta</taxon>
        <taxon>Spermatophyta</taxon>
        <taxon>Magnoliopsida</taxon>
        <taxon>Liliopsida</taxon>
        <taxon>Poales</taxon>
        <taxon>Poaceae</taxon>
        <taxon>PACMAD clade</taxon>
        <taxon>Arundinoideae</taxon>
        <taxon>Arundineae</taxon>
        <taxon>Arundo</taxon>
    </lineage>
</organism>
<accession>A0A0A9CD05</accession>
<sequence length="17" mass="2110">MMIFVETYVLGIFYYGY</sequence>
<proteinExistence type="predicted"/>